<protein>
    <submittedName>
        <fullName evidence="1">DUF4230 domain-containing protein</fullName>
    </submittedName>
</protein>
<name>A0A6I4TBX7_9SPHN</name>
<comment type="caution">
    <text evidence="1">The sequence shown here is derived from an EMBL/GenBank/DDBJ whole genome shotgun (WGS) entry which is preliminary data.</text>
</comment>
<dbReference type="Proteomes" id="UP000439522">
    <property type="component" value="Unassembled WGS sequence"/>
</dbReference>
<organism evidence="1 2">
    <name type="scientific">Tsuneonella aeria</name>
    <dbReference type="NCBI Taxonomy" id="1837929"/>
    <lineage>
        <taxon>Bacteria</taxon>
        <taxon>Pseudomonadati</taxon>
        <taxon>Pseudomonadota</taxon>
        <taxon>Alphaproteobacteria</taxon>
        <taxon>Sphingomonadales</taxon>
        <taxon>Erythrobacteraceae</taxon>
        <taxon>Tsuneonella</taxon>
    </lineage>
</organism>
<evidence type="ECO:0000313" key="1">
    <source>
        <dbReference type="EMBL" id="MXO74841.1"/>
    </source>
</evidence>
<sequence>MPLIIATHSIALGAGYYIAPRELFDNEVEHTGFLQTDTKKVLAATVDSLRLENQLVVWSYKGIATVKVDRSRWWIFSGRQTLIVPAVVTYHLDLFDLTLNQVEFDEKQKIVHVKLPRLKMGDIAFHPENAQTINGGILTYSEEQVEALRKLNYSNARRAFTKQAQGKGMVDAAKAQARKNIQNYFEIPLRIAGQPDVKVVATF</sequence>
<proteinExistence type="predicted"/>
<evidence type="ECO:0000313" key="2">
    <source>
        <dbReference type="Proteomes" id="UP000439522"/>
    </source>
</evidence>
<dbReference type="Pfam" id="PF14014">
    <property type="entry name" value="DUF4230"/>
    <property type="match status" value="1"/>
</dbReference>
<gene>
    <name evidence="1" type="ORF">GRI40_06355</name>
</gene>
<dbReference type="AlphaFoldDB" id="A0A6I4TBX7"/>
<accession>A0A6I4TBX7</accession>
<reference evidence="1 2" key="1">
    <citation type="submission" date="2019-12" db="EMBL/GenBank/DDBJ databases">
        <title>Genomic-based taxomic classification of the family Erythrobacteraceae.</title>
        <authorList>
            <person name="Xu L."/>
        </authorList>
    </citation>
    <scope>NUCLEOTIDE SEQUENCE [LARGE SCALE GENOMIC DNA]</scope>
    <source>
        <strain evidence="1 2">100921-2</strain>
    </source>
</reference>
<dbReference type="RefSeq" id="WP_160610557.1">
    <property type="nucleotide sequence ID" value="NZ_WTZA01000001.1"/>
</dbReference>
<dbReference type="InterPro" id="IPR025324">
    <property type="entry name" value="DUF4230"/>
</dbReference>
<dbReference type="EMBL" id="WTZA01000001">
    <property type="protein sequence ID" value="MXO74841.1"/>
    <property type="molecule type" value="Genomic_DNA"/>
</dbReference>
<keyword evidence="2" id="KW-1185">Reference proteome</keyword>
<dbReference type="OrthoDB" id="7558887at2"/>